<evidence type="ECO:0000256" key="8">
    <source>
        <dbReference type="ARBA" id="ARBA00022679"/>
    </source>
</evidence>
<dbReference type="EnsemblPlants" id="Pp3c15_19010V3.4">
    <property type="protein sequence ID" value="Pp3c15_19010V3.4"/>
    <property type="gene ID" value="Pp3c15_19010"/>
</dbReference>
<dbReference type="InParanoid" id="A0A7I4F590"/>
<dbReference type="InterPro" id="IPR036420">
    <property type="entry name" value="BRCT_dom_sf"/>
</dbReference>
<keyword evidence="11 21" id="KW-0479">Metal-binding</keyword>
<dbReference type="InterPro" id="IPR022312">
    <property type="entry name" value="DNA_pol_X"/>
</dbReference>
<evidence type="ECO:0000256" key="15">
    <source>
        <dbReference type="ARBA" id="ARBA00023125"/>
    </source>
</evidence>
<keyword evidence="16" id="KW-0234">DNA repair</keyword>
<accession>A0A7I4F590</accession>
<dbReference type="InterPro" id="IPR028207">
    <property type="entry name" value="DNA_pol_B_palm_palm"/>
</dbReference>
<dbReference type="InterPro" id="IPR002054">
    <property type="entry name" value="DNA-dir_DNA_pol_X"/>
</dbReference>
<evidence type="ECO:0000256" key="3">
    <source>
        <dbReference type="ARBA" id="ARBA00004123"/>
    </source>
</evidence>
<dbReference type="InterPro" id="IPR027421">
    <property type="entry name" value="DNA_pol_lamdba_lyase_dom_sf"/>
</dbReference>
<dbReference type="GO" id="GO:0006289">
    <property type="term" value="P:nucleotide-excision repair"/>
    <property type="evidence" value="ECO:0007669"/>
    <property type="project" value="EnsemblPlants"/>
</dbReference>
<dbReference type="SUPFAM" id="SSF52113">
    <property type="entry name" value="BRCT domain"/>
    <property type="match status" value="1"/>
</dbReference>
<dbReference type="EC" id="2.7.7.7" evidence="5"/>
<dbReference type="InterPro" id="IPR010996">
    <property type="entry name" value="HHH_MUS81"/>
</dbReference>
<dbReference type="Gene3D" id="1.10.150.20">
    <property type="entry name" value="5' to 3' exonuclease, C-terminal subdomain"/>
    <property type="match status" value="1"/>
</dbReference>
<dbReference type="PRINTS" id="PR00869">
    <property type="entry name" value="DNAPOLX"/>
</dbReference>
<evidence type="ECO:0000256" key="1">
    <source>
        <dbReference type="ARBA" id="ARBA00001936"/>
    </source>
</evidence>
<dbReference type="InterPro" id="IPR037160">
    <property type="entry name" value="DNA_Pol_thumb_sf"/>
</dbReference>
<dbReference type="Gene3D" id="3.40.50.10190">
    <property type="entry name" value="BRCT domain"/>
    <property type="match status" value="1"/>
</dbReference>
<keyword evidence="18" id="KW-0456">Lyase</keyword>
<dbReference type="PANTHER" id="PTHR11276:SF41">
    <property type="entry name" value="DNA POLYMERASE LAMBDA"/>
    <property type="match status" value="1"/>
</dbReference>
<evidence type="ECO:0000256" key="21">
    <source>
        <dbReference type="PIRNR" id="PIRNR000817"/>
    </source>
</evidence>
<evidence type="ECO:0000256" key="23">
    <source>
        <dbReference type="SAM" id="MobiDB-lite"/>
    </source>
</evidence>
<dbReference type="FunFam" id="3.30.210.10:FF:000006">
    <property type="entry name" value="DNA polymerase"/>
    <property type="match status" value="1"/>
</dbReference>
<evidence type="ECO:0000256" key="16">
    <source>
        <dbReference type="ARBA" id="ARBA00023204"/>
    </source>
</evidence>
<name>A0A7I4F590_PHYPA</name>
<dbReference type="GO" id="GO:0006303">
    <property type="term" value="P:double-strand break repair via nonhomologous end joining"/>
    <property type="evidence" value="ECO:0000318"/>
    <property type="project" value="GO_Central"/>
</dbReference>
<dbReference type="RefSeq" id="XP_024397527.1">
    <property type="nucleotide sequence ID" value="XM_024541759.2"/>
</dbReference>
<dbReference type="Gene3D" id="1.10.150.110">
    <property type="entry name" value="DNA polymerase beta, N-terminal domain-like"/>
    <property type="match status" value="1"/>
</dbReference>
<dbReference type="InterPro" id="IPR029398">
    <property type="entry name" value="PolB_thumb"/>
</dbReference>
<keyword evidence="13 21" id="KW-0460">Magnesium</keyword>
<dbReference type="GO" id="GO:0006260">
    <property type="term" value="P:DNA replication"/>
    <property type="evidence" value="ECO:0007669"/>
    <property type="project" value="UniProtKB-KW"/>
</dbReference>
<evidence type="ECO:0000256" key="7">
    <source>
        <dbReference type="ARBA" id="ARBA00022634"/>
    </source>
</evidence>
<dbReference type="AlphaFoldDB" id="A0A7I4F590"/>
<reference evidence="25 26" key="2">
    <citation type="journal article" date="2018" name="Plant J.">
        <title>The Physcomitrella patens chromosome-scale assembly reveals moss genome structure and evolution.</title>
        <authorList>
            <person name="Lang D."/>
            <person name="Ullrich K.K."/>
            <person name="Murat F."/>
            <person name="Fuchs J."/>
            <person name="Jenkins J."/>
            <person name="Haas F.B."/>
            <person name="Piednoel M."/>
            <person name="Gundlach H."/>
            <person name="Van Bel M."/>
            <person name="Meyberg R."/>
            <person name="Vives C."/>
            <person name="Morata J."/>
            <person name="Symeonidi A."/>
            <person name="Hiss M."/>
            <person name="Muchero W."/>
            <person name="Kamisugi Y."/>
            <person name="Saleh O."/>
            <person name="Blanc G."/>
            <person name="Decker E.L."/>
            <person name="van Gessel N."/>
            <person name="Grimwood J."/>
            <person name="Hayes R.D."/>
            <person name="Graham S.W."/>
            <person name="Gunter L.E."/>
            <person name="McDaniel S.F."/>
            <person name="Hoernstein S.N.W."/>
            <person name="Larsson A."/>
            <person name="Li F.W."/>
            <person name="Perroud P.F."/>
            <person name="Phillips J."/>
            <person name="Ranjan P."/>
            <person name="Rokshar D.S."/>
            <person name="Rothfels C.J."/>
            <person name="Schneider L."/>
            <person name="Shu S."/>
            <person name="Stevenson D.W."/>
            <person name="Thummler F."/>
            <person name="Tillich M."/>
            <person name="Villarreal Aguilar J.C."/>
            <person name="Widiez T."/>
            <person name="Wong G.K."/>
            <person name="Wymore A."/>
            <person name="Zhang Y."/>
            <person name="Zimmer A.D."/>
            <person name="Quatrano R.S."/>
            <person name="Mayer K.F.X."/>
            <person name="Goodstein D."/>
            <person name="Casacuberta J.M."/>
            <person name="Vandepoele K."/>
            <person name="Reski R."/>
            <person name="Cuming A.C."/>
            <person name="Tuskan G.A."/>
            <person name="Maumus F."/>
            <person name="Salse J."/>
            <person name="Schmutz J."/>
            <person name="Rensing S.A."/>
        </authorList>
    </citation>
    <scope>NUCLEOTIDE SEQUENCE [LARGE SCALE GENOMIC DNA]</scope>
    <source>
        <strain evidence="25 26">cv. Gransden 2004</strain>
    </source>
</reference>
<dbReference type="GO" id="GO:0030145">
    <property type="term" value="F:manganese ion binding"/>
    <property type="evidence" value="ECO:0007669"/>
    <property type="project" value="EnsemblPlants"/>
</dbReference>
<comment type="cofactor">
    <cofactor evidence="1">
        <name>Mn(2+)</name>
        <dbReference type="ChEBI" id="CHEBI:29035"/>
    </cofactor>
</comment>
<evidence type="ECO:0000313" key="25">
    <source>
        <dbReference type="EnsemblPlants" id="Pp3c15_19010V3.4"/>
    </source>
</evidence>
<dbReference type="GO" id="GO:0003677">
    <property type="term" value="F:DNA binding"/>
    <property type="evidence" value="ECO:0007669"/>
    <property type="project" value="UniProtKB-UniRule"/>
</dbReference>
<comment type="subcellular location">
    <subcellularLocation>
        <location evidence="3 21">Nucleus</location>
    </subcellularLocation>
</comment>
<feature type="domain" description="BRCT" evidence="24">
    <location>
        <begin position="29"/>
        <end position="118"/>
    </location>
</feature>
<keyword evidence="14" id="KW-0239">DNA-directed DNA polymerase</keyword>
<dbReference type="CDD" id="cd00141">
    <property type="entry name" value="NT_POLXc"/>
    <property type="match status" value="1"/>
</dbReference>
<dbReference type="Gene3D" id="3.30.210.10">
    <property type="entry name" value="DNA polymerase, thumb domain"/>
    <property type="match status" value="1"/>
</dbReference>
<dbReference type="InterPro" id="IPR001357">
    <property type="entry name" value="BRCT_dom"/>
</dbReference>
<dbReference type="GO" id="GO:0051575">
    <property type="term" value="F:5'-deoxyribose-5-phosphate lyase activity"/>
    <property type="evidence" value="ECO:0007669"/>
    <property type="project" value="EnsemblPlants"/>
</dbReference>
<dbReference type="InterPro" id="IPR002008">
    <property type="entry name" value="DNA_pol_X_beta-like"/>
</dbReference>
<feature type="binding site" evidence="22">
    <location>
        <position position="429"/>
    </location>
    <ligand>
        <name>Mg(2+)</name>
        <dbReference type="ChEBI" id="CHEBI:18420"/>
    </ligand>
</feature>
<keyword evidence="8 21" id="KW-0808">Transferase</keyword>
<dbReference type="KEGG" id="ppp:112292860"/>
<dbReference type="InterPro" id="IPR019843">
    <property type="entry name" value="DNA_pol-X_BS"/>
</dbReference>
<dbReference type="Pfam" id="PF14792">
    <property type="entry name" value="DNA_pol_B_palm"/>
    <property type="match status" value="1"/>
</dbReference>
<dbReference type="GO" id="GO:0005634">
    <property type="term" value="C:nucleus"/>
    <property type="evidence" value="ECO:0000318"/>
    <property type="project" value="GO_Central"/>
</dbReference>
<evidence type="ECO:0000313" key="26">
    <source>
        <dbReference type="Proteomes" id="UP000006727"/>
    </source>
</evidence>
<evidence type="ECO:0000259" key="24">
    <source>
        <dbReference type="PROSITE" id="PS50172"/>
    </source>
</evidence>
<evidence type="ECO:0000256" key="20">
    <source>
        <dbReference type="ARBA" id="ARBA00049244"/>
    </source>
</evidence>
<comment type="catalytic activity">
    <reaction evidence="20">
        <text>DNA(n) + a 2'-deoxyribonucleoside 5'-triphosphate = DNA(n+1) + diphosphate</text>
        <dbReference type="Rhea" id="RHEA:22508"/>
        <dbReference type="Rhea" id="RHEA-COMP:17339"/>
        <dbReference type="Rhea" id="RHEA-COMP:17340"/>
        <dbReference type="ChEBI" id="CHEBI:33019"/>
        <dbReference type="ChEBI" id="CHEBI:61560"/>
        <dbReference type="ChEBI" id="CHEBI:173112"/>
        <dbReference type="EC" id="2.7.7.7"/>
    </reaction>
</comment>
<protein>
    <recommendedName>
        <fullName evidence="6">DNA polymerase lambda</fullName>
        <ecNumber evidence="5">2.7.7.7</ecNumber>
    </recommendedName>
</protein>
<keyword evidence="15" id="KW-0238">DNA-binding</keyword>
<dbReference type="PROSITE" id="PS50172">
    <property type="entry name" value="BRCT"/>
    <property type="match status" value="1"/>
</dbReference>
<dbReference type="SUPFAM" id="SSF81585">
    <property type="entry name" value="PsbU/PolX domain-like"/>
    <property type="match status" value="1"/>
</dbReference>
<dbReference type="SMART" id="SM00483">
    <property type="entry name" value="POLXc"/>
    <property type="match status" value="1"/>
</dbReference>
<dbReference type="PROSITE" id="PS00522">
    <property type="entry name" value="DNA_POLYMERASE_X"/>
    <property type="match status" value="1"/>
</dbReference>
<dbReference type="PIRSF" id="PIRSF000817">
    <property type="entry name" value="DNA_NT"/>
    <property type="match status" value="1"/>
</dbReference>
<keyword evidence="26" id="KW-1185">Reference proteome</keyword>
<keyword evidence="17" id="KW-0464">Manganese</keyword>
<evidence type="ECO:0000256" key="10">
    <source>
        <dbReference type="ARBA" id="ARBA00022705"/>
    </source>
</evidence>
<dbReference type="GO" id="GO:0006287">
    <property type="term" value="P:base-excision repair, gap-filling"/>
    <property type="evidence" value="ECO:0007669"/>
    <property type="project" value="EnsemblPlants"/>
</dbReference>
<proteinExistence type="inferred from homology"/>
<dbReference type="Gramene" id="Pp3c15_19010V3.4">
    <property type="protein sequence ID" value="Pp3c15_19010V3.4"/>
    <property type="gene ID" value="Pp3c15_19010"/>
</dbReference>
<evidence type="ECO:0000256" key="17">
    <source>
        <dbReference type="ARBA" id="ARBA00023211"/>
    </source>
</evidence>
<evidence type="ECO:0000256" key="22">
    <source>
        <dbReference type="PIRSR" id="PIRSR000817-1"/>
    </source>
</evidence>
<dbReference type="GO" id="GO:0010224">
    <property type="term" value="P:response to UV-B"/>
    <property type="evidence" value="ECO:0007669"/>
    <property type="project" value="EnsemblPlants"/>
</dbReference>
<reference evidence="25 26" key="1">
    <citation type="journal article" date="2008" name="Science">
        <title>The Physcomitrella genome reveals evolutionary insights into the conquest of land by plants.</title>
        <authorList>
            <person name="Rensing S."/>
            <person name="Lang D."/>
            <person name="Zimmer A."/>
            <person name="Terry A."/>
            <person name="Salamov A."/>
            <person name="Shapiro H."/>
            <person name="Nishiyama T."/>
            <person name="Perroud P.-F."/>
            <person name="Lindquist E."/>
            <person name="Kamisugi Y."/>
            <person name="Tanahashi T."/>
            <person name="Sakakibara K."/>
            <person name="Fujita T."/>
            <person name="Oishi K."/>
            <person name="Shin-I T."/>
            <person name="Kuroki Y."/>
            <person name="Toyoda A."/>
            <person name="Suzuki Y."/>
            <person name="Hashimoto A."/>
            <person name="Yamaguchi K."/>
            <person name="Sugano A."/>
            <person name="Kohara Y."/>
            <person name="Fujiyama A."/>
            <person name="Anterola A."/>
            <person name="Aoki S."/>
            <person name="Ashton N."/>
            <person name="Barbazuk W.B."/>
            <person name="Barker E."/>
            <person name="Bennetzen J."/>
            <person name="Bezanilla M."/>
            <person name="Blankenship R."/>
            <person name="Cho S.H."/>
            <person name="Dutcher S."/>
            <person name="Estelle M."/>
            <person name="Fawcett J.A."/>
            <person name="Gundlach H."/>
            <person name="Hanada K."/>
            <person name="Heyl A."/>
            <person name="Hicks K.A."/>
            <person name="Hugh J."/>
            <person name="Lohr M."/>
            <person name="Mayer K."/>
            <person name="Melkozernov A."/>
            <person name="Murata T."/>
            <person name="Nelson D."/>
            <person name="Pils B."/>
            <person name="Prigge M."/>
            <person name="Reiss B."/>
            <person name="Renner T."/>
            <person name="Rombauts S."/>
            <person name="Rushton P."/>
            <person name="Sanderfoot A."/>
            <person name="Schween G."/>
            <person name="Shiu S.-H."/>
            <person name="Stueber K."/>
            <person name="Theodoulou F.L."/>
            <person name="Tu H."/>
            <person name="Van de Peer Y."/>
            <person name="Verrier P.J."/>
            <person name="Waters E."/>
            <person name="Wood A."/>
            <person name="Yang L."/>
            <person name="Cove D."/>
            <person name="Cuming A."/>
            <person name="Hasebe M."/>
            <person name="Lucas S."/>
            <person name="Mishler D.B."/>
            <person name="Reski R."/>
            <person name="Grigoriev I."/>
            <person name="Quatrano R.S."/>
            <person name="Boore J.L."/>
        </authorList>
    </citation>
    <scope>NUCLEOTIDE SEQUENCE [LARGE SCALE GENOMIC DNA]</scope>
    <source>
        <strain evidence="25 26">cv. Gransden 2004</strain>
    </source>
</reference>
<gene>
    <name evidence="25" type="primary">LOC112292860</name>
</gene>
<evidence type="ECO:0000256" key="19">
    <source>
        <dbReference type="ARBA" id="ARBA00023242"/>
    </source>
</evidence>
<dbReference type="PRINTS" id="PR00870">
    <property type="entry name" value="DNAPOLXBETA"/>
</dbReference>
<evidence type="ECO:0000256" key="18">
    <source>
        <dbReference type="ARBA" id="ARBA00023239"/>
    </source>
</evidence>
<dbReference type="GO" id="GO:0097510">
    <property type="term" value="P:base-excision repair, AP site formation via deaminated base removal"/>
    <property type="evidence" value="ECO:0007669"/>
    <property type="project" value="EnsemblPlants"/>
</dbReference>
<dbReference type="SMART" id="SM00292">
    <property type="entry name" value="BRCT"/>
    <property type="match status" value="1"/>
</dbReference>
<evidence type="ECO:0000256" key="13">
    <source>
        <dbReference type="ARBA" id="ARBA00022842"/>
    </source>
</evidence>
<dbReference type="GeneID" id="112292860"/>
<evidence type="ECO:0000256" key="2">
    <source>
        <dbReference type="ARBA" id="ARBA00001946"/>
    </source>
</evidence>
<feature type="binding site" evidence="22">
    <location>
        <position position="427"/>
    </location>
    <ligand>
        <name>Mg(2+)</name>
        <dbReference type="ChEBI" id="CHEBI:18420"/>
    </ligand>
</feature>
<dbReference type="FunFam" id="3.30.460.10:FF:000029">
    <property type="entry name" value="DNA polymerase"/>
    <property type="match status" value="1"/>
</dbReference>
<dbReference type="PANTHER" id="PTHR11276">
    <property type="entry name" value="DNA POLYMERASE TYPE-X FAMILY MEMBER"/>
    <property type="match status" value="1"/>
</dbReference>
<dbReference type="InterPro" id="IPR018944">
    <property type="entry name" value="DNA_pol_lambd_fingers_domain"/>
</dbReference>
<dbReference type="Proteomes" id="UP000006727">
    <property type="component" value="Chromosome 15"/>
</dbReference>
<dbReference type="Pfam" id="PF14716">
    <property type="entry name" value="HHH_8"/>
    <property type="match status" value="1"/>
</dbReference>
<evidence type="ECO:0000256" key="12">
    <source>
        <dbReference type="ARBA" id="ARBA00022763"/>
    </source>
</evidence>
<feature type="compositionally biased region" description="Polar residues" evidence="23">
    <location>
        <begin position="127"/>
        <end position="137"/>
    </location>
</feature>
<evidence type="ECO:0000256" key="11">
    <source>
        <dbReference type="ARBA" id="ARBA00022723"/>
    </source>
</evidence>
<dbReference type="EMBL" id="ABEU02000015">
    <property type="status" value="NOT_ANNOTATED_CDS"/>
    <property type="molecule type" value="Genomic_DNA"/>
</dbReference>
<dbReference type="InterPro" id="IPR043519">
    <property type="entry name" value="NT_sf"/>
</dbReference>
<dbReference type="Pfam" id="PF14791">
    <property type="entry name" value="DNA_pol_B_thumb"/>
    <property type="match status" value="1"/>
</dbReference>
<evidence type="ECO:0000256" key="14">
    <source>
        <dbReference type="ARBA" id="ARBA00022932"/>
    </source>
</evidence>
<keyword evidence="19 21" id="KW-0539">Nucleus</keyword>
<keyword evidence="9 21" id="KW-0548">Nucleotidyltransferase</keyword>
<dbReference type="FunFam" id="1.10.150.20:FF:000010">
    <property type="entry name" value="DNA polymerase lambda"/>
    <property type="match status" value="1"/>
</dbReference>
<dbReference type="GO" id="GO:0003887">
    <property type="term" value="F:DNA-directed DNA polymerase activity"/>
    <property type="evidence" value="ECO:0000318"/>
    <property type="project" value="GO_Central"/>
</dbReference>
<feature type="binding site" evidence="22">
    <location>
        <position position="495"/>
    </location>
    <ligand>
        <name>Mg(2+)</name>
        <dbReference type="ChEBI" id="CHEBI:18420"/>
    </ligand>
</feature>
<dbReference type="FunFam" id="3.40.50.10190:FF:000031">
    <property type="entry name" value="DNA polymerase"/>
    <property type="match status" value="1"/>
</dbReference>
<organism evidence="25 26">
    <name type="scientific">Physcomitrium patens</name>
    <name type="common">Spreading-leaved earth moss</name>
    <name type="synonym">Physcomitrella patens</name>
    <dbReference type="NCBI Taxonomy" id="3218"/>
    <lineage>
        <taxon>Eukaryota</taxon>
        <taxon>Viridiplantae</taxon>
        <taxon>Streptophyta</taxon>
        <taxon>Embryophyta</taxon>
        <taxon>Bryophyta</taxon>
        <taxon>Bryophytina</taxon>
        <taxon>Bryopsida</taxon>
        <taxon>Funariidae</taxon>
        <taxon>Funariales</taxon>
        <taxon>Funariaceae</taxon>
        <taxon>Physcomitrium</taxon>
    </lineage>
</organism>
<keyword evidence="10" id="KW-0235">DNA replication</keyword>
<dbReference type="SUPFAM" id="SSF81301">
    <property type="entry name" value="Nucleotidyltransferase"/>
    <property type="match status" value="1"/>
</dbReference>
<evidence type="ECO:0000256" key="4">
    <source>
        <dbReference type="ARBA" id="ARBA00008323"/>
    </source>
</evidence>
<keyword evidence="12" id="KW-0227">DNA damage</keyword>
<dbReference type="SUPFAM" id="SSF47802">
    <property type="entry name" value="DNA polymerase beta, N-terminal domain-like"/>
    <property type="match status" value="1"/>
</dbReference>
<dbReference type="Pfam" id="PF10391">
    <property type="entry name" value="DNA_pol_lambd_f"/>
    <property type="match status" value="1"/>
</dbReference>
<reference evidence="25" key="3">
    <citation type="submission" date="2020-12" db="UniProtKB">
        <authorList>
            <consortium name="EnsemblPlants"/>
        </authorList>
    </citation>
    <scope>IDENTIFICATION</scope>
</reference>
<keyword evidence="7" id="KW-0237">DNA synthesis</keyword>
<evidence type="ECO:0000256" key="6">
    <source>
        <dbReference type="ARBA" id="ARBA00016513"/>
    </source>
</evidence>
<dbReference type="Gene3D" id="3.30.460.10">
    <property type="entry name" value="Beta Polymerase, domain 2"/>
    <property type="match status" value="1"/>
</dbReference>
<feature type="region of interest" description="Disordered" evidence="23">
    <location>
        <begin position="194"/>
        <end position="251"/>
    </location>
</feature>
<comment type="cofactor">
    <cofactor evidence="2 22">
        <name>Mg(2+)</name>
        <dbReference type="ChEBI" id="CHEBI:18420"/>
    </cofactor>
</comment>
<dbReference type="InterPro" id="IPR001726">
    <property type="entry name" value="TdT/Mu"/>
</dbReference>
<feature type="compositionally biased region" description="Polar residues" evidence="23">
    <location>
        <begin position="146"/>
        <end position="158"/>
    </location>
</feature>
<comment type="similarity">
    <text evidence="4 21">Belongs to the DNA polymerase type-X family.</text>
</comment>
<evidence type="ECO:0000256" key="5">
    <source>
        <dbReference type="ARBA" id="ARBA00012417"/>
    </source>
</evidence>
<feature type="region of interest" description="Disordered" evidence="23">
    <location>
        <begin position="127"/>
        <end position="158"/>
    </location>
</feature>
<dbReference type="FunCoup" id="A0A7I4F590">
    <property type="interactions" value="2638"/>
</dbReference>
<sequence>MKVEKKKRKRAAQEEEEEEEDGELGDLYFRGIAAYFVETGIQPRRLQIWKQKLLQLGGVVEDHWSEHLSHVFAASVETVTDKCGRRKLKKSKTNVLKYTWIEDCLKAGKCLPIDSYVLDILPENRSVSRNSTENSGLRDNAPEKAVSSSLQKLTSSERATTSDWMQIINEGGEMGVVSKGLHKKETEGVCVNCEGGLHNTQGASSEEDCDMKNEAEASSAELAPARDAAPGPVDSLKNEPEAGYTPPNLNAHITGPFSEIKDIYKEALGDDRRAFSYYKALSVLEKVPFKITSVNQIKGFPTIGKSLMESIHEILSTGRFSKLEHLKNDNKVRVLALFGSVWGIGPATAQRLYDKGLRTLEELKTDNTLTPPQRIGLMFHNDIITKIPRHEIKEMEAIVQKSGSELCPGISIMCGGSYRRGKALSGDMDFVITHPDGHSHTGFLHELVRKLKSEDFLTEDLRIGIEHSTEGTDHGVDTWFGLCKYPGREMRHRVDFKVYPFDQYPFGLIAWTGNDILNRRLRLLAEAKGYSLDDHGLYPIVTDANGGKVKLSVSVPCKSECEVFEKLGFPWLEPHERNL</sequence>
<evidence type="ECO:0000256" key="9">
    <source>
        <dbReference type="ARBA" id="ARBA00022695"/>
    </source>
</evidence>